<dbReference type="STRING" id="119000.SAMN05661010_00145"/>
<dbReference type="EMBL" id="FNGI01000001">
    <property type="protein sequence ID" value="SDK80557.1"/>
    <property type="molecule type" value="Genomic_DNA"/>
</dbReference>
<dbReference type="Gene3D" id="3.20.20.190">
    <property type="entry name" value="Phosphatidylinositol (PI) phosphodiesterase"/>
    <property type="match status" value="1"/>
</dbReference>
<sequence>MRSLYHASARRLAHPGPTRARRLRRRRRALGATGPESGQGKLTPTKLVARAHDAGLVVHPFTLRADRLPDGVKDFTALFETVLFGAGGVFTDHLGQVVAFLAEHGESDKSDKSDKSTVSEQ</sequence>
<feature type="compositionally biased region" description="Basic residues" evidence="1">
    <location>
        <begin position="8"/>
        <end position="29"/>
    </location>
</feature>
<dbReference type="AlphaFoldDB" id="A0A1G9EWL0"/>
<dbReference type="GO" id="GO:0008081">
    <property type="term" value="F:phosphoric diester hydrolase activity"/>
    <property type="evidence" value="ECO:0007669"/>
    <property type="project" value="InterPro"/>
</dbReference>
<evidence type="ECO:0000313" key="3">
    <source>
        <dbReference type="Proteomes" id="UP000198654"/>
    </source>
</evidence>
<dbReference type="Proteomes" id="UP000198654">
    <property type="component" value="Unassembled WGS sequence"/>
</dbReference>
<keyword evidence="3" id="KW-1185">Reference proteome</keyword>
<dbReference type="GO" id="GO:0006629">
    <property type="term" value="P:lipid metabolic process"/>
    <property type="evidence" value="ECO:0007669"/>
    <property type="project" value="InterPro"/>
</dbReference>
<dbReference type="SUPFAM" id="SSF51695">
    <property type="entry name" value="PLC-like phosphodiesterases"/>
    <property type="match status" value="1"/>
</dbReference>
<evidence type="ECO:0000313" key="2">
    <source>
        <dbReference type="EMBL" id="SDK80557.1"/>
    </source>
</evidence>
<proteinExistence type="predicted"/>
<evidence type="ECO:0000256" key="1">
    <source>
        <dbReference type="SAM" id="MobiDB-lite"/>
    </source>
</evidence>
<accession>A0A1G9EWL0</accession>
<dbReference type="InterPro" id="IPR017946">
    <property type="entry name" value="PLC-like_Pdiesterase_TIM-brl"/>
</dbReference>
<gene>
    <name evidence="2" type="ORF">SAMN05661010_00145</name>
</gene>
<evidence type="ECO:0008006" key="4">
    <source>
        <dbReference type="Google" id="ProtNLM"/>
    </source>
</evidence>
<protein>
    <recommendedName>
        <fullName evidence="4">GP-PDE domain-containing protein</fullName>
    </recommendedName>
</protein>
<reference evidence="2 3" key="1">
    <citation type="submission" date="2016-10" db="EMBL/GenBank/DDBJ databases">
        <authorList>
            <person name="de Groot N.N."/>
        </authorList>
    </citation>
    <scope>NUCLEOTIDE SEQUENCE [LARGE SCALE GENOMIC DNA]</scope>
    <source>
        <strain evidence="2 3">DSM 14789</strain>
    </source>
</reference>
<organism evidence="2 3">
    <name type="scientific">Modicisalibacter muralis</name>
    <dbReference type="NCBI Taxonomy" id="119000"/>
    <lineage>
        <taxon>Bacteria</taxon>
        <taxon>Pseudomonadati</taxon>
        <taxon>Pseudomonadota</taxon>
        <taxon>Gammaproteobacteria</taxon>
        <taxon>Oceanospirillales</taxon>
        <taxon>Halomonadaceae</taxon>
        <taxon>Modicisalibacter</taxon>
    </lineage>
</organism>
<name>A0A1G9EWL0_9GAMM</name>
<feature type="region of interest" description="Disordered" evidence="1">
    <location>
        <begin position="1"/>
        <end position="44"/>
    </location>
</feature>